<reference evidence="1 2" key="1">
    <citation type="journal article" date="2014" name="Syst. Appl. Microbiol.">
        <title>Complete genomes of freshwater sulfur oxidizers Sulfuricella denitrificans skB26 and Sulfuritalea hydrogenivorans sk43H: genetic insights into the sulfur oxidation pathway of betaproteobacteria.</title>
        <authorList>
            <person name="Watanabe T."/>
            <person name="Kojima H."/>
            <person name="Fukui M."/>
        </authorList>
    </citation>
    <scope>NUCLEOTIDE SEQUENCE [LARGE SCALE GENOMIC DNA]</scope>
    <source>
        <strain evidence="1">DSM22779</strain>
    </source>
</reference>
<dbReference type="HOGENOM" id="CLU_1577694_0_0_4"/>
<name>W0SEV3_9PROT</name>
<organism evidence="1 2">
    <name type="scientific">Sulfuritalea hydrogenivorans sk43H</name>
    <dbReference type="NCBI Taxonomy" id="1223802"/>
    <lineage>
        <taxon>Bacteria</taxon>
        <taxon>Pseudomonadati</taxon>
        <taxon>Pseudomonadota</taxon>
        <taxon>Betaproteobacteria</taxon>
        <taxon>Nitrosomonadales</taxon>
        <taxon>Sterolibacteriaceae</taxon>
        <taxon>Sulfuritalea</taxon>
    </lineage>
</organism>
<proteinExistence type="predicted"/>
<sequence>MILLSLLLGGCATTPMPPELAACHVRMEAHAAHLRTGFAALGHRPEVHLRLDEELADGRGFRKGKSTLGDASPGGAIRLRPSRVCADEVLARAVVAHEMAHVALQHRGVPGSGITLLWERPPQQEVEADELAHAALLRAGGDPRAAMLVSCWLGRCDRQGPPGGNSRSR</sequence>
<dbReference type="Proteomes" id="UP000031637">
    <property type="component" value="Chromosome"/>
</dbReference>
<keyword evidence="2" id="KW-1185">Reference proteome</keyword>
<evidence type="ECO:0000313" key="1">
    <source>
        <dbReference type="EMBL" id="BAO29472.1"/>
    </source>
</evidence>
<evidence type="ECO:0000313" key="2">
    <source>
        <dbReference type="Proteomes" id="UP000031637"/>
    </source>
</evidence>
<dbReference type="EMBL" id="AP012547">
    <property type="protein sequence ID" value="BAO29472.1"/>
    <property type="molecule type" value="Genomic_DNA"/>
</dbReference>
<protein>
    <submittedName>
        <fullName evidence="1">Uncharacterized protein</fullName>
    </submittedName>
</protein>
<dbReference type="KEGG" id="shd:SUTH_01679"/>
<accession>W0SEV3</accession>
<dbReference type="AlphaFoldDB" id="W0SEV3"/>
<gene>
    <name evidence="1" type="ORF">SUTH_01679</name>
</gene>